<evidence type="ECO:0000313" key="2">
    <source>
        <dbReference type="Proteomes" id="UP001210720"/>
    </source>
</evidence>
<keyword evidence="2" id="KW-1185">Reference proteome</keyword>
<name>A0ABT4XUP7_9RHOB</name>
<organism evidence="1 2">
    <name type="scientific">Thalassococcus lentus</name>
    <dbReference type="NCBI Taxonomy" id="1210524"/>
    <lineage>
        <taxon>Bacteria</taxon>
        <taxon>Pseudomonadati</taxon>
        <taxon>Pseudomonadota</taxon>
        <taxon>Alphaproteobacteria</taxon>
        <taxon>Rhodobacterales</taxon>
        <taxon>Roseobacteraceae</taxon>
        <taxon>Thalassococcus</taxon>
    </lineage>
</organism>
<dbReference type="Proteomes" id="UP001210720">
    <property type="component" value="Unassembled WGS sequence"/>
</dbReference>
<sequence>MRIEDLEASAETQHKDAMLHARIWLERAAHFAHSANTHAPTELFRLPLDPEDAARMQWLDADRIFWANFLWRVCIVHLGPWVLQGIPPALEDRKFPLDMVTRSRIARVMRLCRGKKLNATKARDVALVTGLKELNRMNVAITSSETRVDYGKTAERFAYDILNGFDAANIAENTIATIWRRRHKTLAKVTEGMNGLSIKEAEAHWRAIL</sequence>
<reference evidence="1 2" key="1">
    <citation type="submission" date="2023-01" db="EMBL/GenBank/DDBJ databases">
        <title>Thalassococcus onchidii sp. nov., isolated from a marine invertebrate from the South China Sea.</title>
        <authorList>
            <person name="Xu S."/>
            <person name="Liu Z."/>
            <person name="Xu Y."/>
        </authorList>
    </citation>
    <scope>NUCLEOTIDE SEQUENCE [LARGE SCALE GENOMIC DNA]</scope>
    <source>
        <strain evidence="1 2">KCTC 32084</strain>
    </source>
</reference>
<dbReference type="RefSeq" id="WP_271432902.1">
    <property type="nucleotide sequence ID" value="NZ_JAQIOY010000003.1"/>
</dbReference>
<proteinExistence type="predicted"/>
<dbReference type="EMBL" id="JAQIOY010000003">
    <property type="protein sequence ID" value="MDA7425570.1"/>
    <property type="molecule type" value="Genomic_DNA"/>
</dbReference>
<accession>A0ABT4XUP7</accession>
<gene>
    <name evidence="1" type="ORF">PFY00_12600</name>
</gene>
<comment type="caution">
    <text evidence="1">The sequence shown here is derived from an EMBL/GenBank/DDBJ whole genome shotgun (WGS) entry which is preliminary data.</text>
</comment>
<evidence type="ECO:0000313" key="1">
    <source>
        <dbReference type="EMBL" id="MDA7425570.1"/>
    </source>
</evidence>
<protein>
    <submittedName>
        <fullName evidence="1">Uncharacterized protein</fullName>
    </submittedName>
</protein>